<keyword evidence="4" id="KW-0274">FAD</keyword>
<dbReference type="PANTHER" id="PTHR43706">
    <property type="entry name" value="NADH DEHYDROGENASE"/>
    <property type="match status" value="1"/>
</dbReference>
<evidence type="ECO:0000256" key="5">
    <source>
        <dbReference type="ARBA" id="ARBA00022946"/>
    </source>
</evidence>
<evidence type="ECO:0000259" key="10">
    <source>
        <dbReference type="Pfam" id="PF07992"/>
    </source>
</evidence>
<dbReference type="OrthoDB" id="9781621at2"/>
<dbReference type="AlphaFoldDB" id="A0A0C1N2H4"/>
<accession>A0A0C1N2H4</accession>
<dbReference type="InterPro" id="IPR054585">
    <property type="entry name" value="NDH2-like_C"/>
</dbReference>
<proteinExistence type="inferred from homology"/>
<dbReference type="Pfam" id="PF07992">
    <property type="entry name" value="Pyr_redox_2"/>
    <property type="match status" value="1"/>
</dbReference>
<organism evidence="13">
    <name type="scientific">Tolypothrix bouteillei VB521301</name>
    <dbReference type="NCBI Taxonomy" id="1479485"/>
    <lineage>
        <taxon>Bacteria</taxon>
        <taxon>Bacillati</taxon>
        <taxon>Cyanobacteriota</taxon>
        <taxon>Cyanophyceae</taxon>
        <taxon>Nostocales</taxon>
        <taxon>Tolypothrichaceae</taxon>
        <taxon>Tolypothrix</taxon>
    </lineage>
</organism>
<reference evidence="13" key="1">
    <citation type="journal article" date="2015" name="Genome Announc.">
        <title>Draft Genome Sequence of Tolypothrix boutellei Strain VB521301.</title>
        <authorList>
            <person name="Chandrababunaidu M.M."/>
            <person name="Singh D."/>
            <person name="Sen D."/>
            <person name="Bhan S."/>
            <person name="Das S."/>
            <person name="Gupta A."/>
            <person name="Adhikary S.P."/>
            <person name="Tripathy S."/>
        </authorList>
    </citation>
    <scope>NUCLEOTIDE SEQUENCE</scope>
    <source>
        <strain evidence="13">VB521301</strain>
    </source>
</reference>
<feature type="domain" description="External alternative NADH-ubiquinone oxidoreductase-like C-terminal" evidence="11">
    <location>
        <begin position="361"/>
        <end position="415"/>
    </location>
</feature>
<keyword evidence="9" id="KW-0812">Transmembrane</keyword>
<dbReference type="PANTHER" id="PTHR43706:SF47">
    <property type="entry name" value="EXTERNAL NADH-UBIQUINONE OXIDOREDUCTASE 1, MITOCHONDRIAL-RELATED"/>
    <property type="match status" value="1"/>
</dbReference>
<evidence type="ECO:0000313" key="13">
    <source>
        <dbReference type="EMBL" id="KIE08787.1"/>
    </source>
</evidence>
<evidence type="ECO:0000259" key="11">
    <source>
        <dbReference type="Pfam" id="PF22366"/>
    </source>
</evidence>
<dbReference type="EC" id="1.6.5.9" evidence="2"/>
<keyword evidence="6" id="KW-0560">Oxidoreductase</keyword>
<dbReference type="InterPro" id="IPR036188">
    <property type="entry name" value="FAD/NAD-bd_sf"/>
</dbReference>
<comment type="similarity">
    <text evidence="1">Belongs to the NADH dehydrogenase family.</text>
</comment>
<evidence type="ECO:0000256" key="6">
    <source>
        <dbReference type="ARBA" id="ARBA00023002"/>
    </source>
</evidence>
<evidence type="ECO:0000256" key="8">
    <source>
        <dbReference type="ARBA" id="ARBA00047599"/>
    </source>
</evidence>
<dbReference type="PRINTS" id="PR00368">
    <property type="entry name" value="FADPNR"/>
</dbReference>
<dbReference type="GO" id="GO:0050136">
    <property type="term" value="F:NADH dehydrogenase (quinone) (non-electrogenic) activity"/>
    <property type="evidence" value="ECO:0007669"/>
    <property type="project" value="UniProtKB-EC"/>
</dbReference>
<dbReference type="PRINTS" id="PR00411">
    <property type="entry name" value="PNDRDTASEI"/>
</dbReference>
<dbReference type="RefSeq" id="WP_038091493.1">
    <property type="nucleotide sequence ID" value="NZ_JHEG04000001.1"/>
</dbReference>
<keyword evidence="5" id="KW-0809">Transit peptide</keyword>
<dbReference type="InterPro" id="IPR023753">
    <property type="entry name" value="FAD/NAD-binding_dom"/>
</dbReference>
<evidence type="ECO:0000313" key="12">
    <source>
        <dbReference type="EMBL" id="KAF3885542.1"/>
    </source>
</evidence>
<sequence>MMNTVDSQPPHHVVIVGGGFGGLYAAKALGRADVKVTLIDKRNFHLFQPLLYQVATGTVSPADISSPLRSILSKSKNTKVLLGEVTDIDPQAQEVTLGEEAIHYDSLILATGAKHSYFGKDQWEEFAPGLKTVEDAIEMRRRIFMAFEAAEKETDPEKRRAWLTFVIVGGGPTGVELAGAIAELAYHTMKEDFRNIDTSEAQVLLLEGMDRVLPPFASELSKEAEASLTRLGVSVQTKTLVTNIEGDLITLKQGDEFQQIAAKTVLWAAGVKASPLGKLLAERTGSECDRAGRVIVEPDLSLKGFSNIFVVGDLAHFAHQNGKPLPGVAPVAMQEGQYVAQLIQQRMKGKTLPQFSYTDMGSLAVIGQNAAVVDLGFAKFTGFIAWLFWLVVHIYFLIEFDNKLLVMIQWGWNYFTRKRGARLITGKEVMQATESGYYAPADNRQLVSG</sequence>
<dbReference type="STRING" id="1479485.DA73_0230190"/>
<protein>
    <recommendedName>
        <fullName evidence="2">NADH:ubiquinone reductase (non-electrogenic)</fullName>
        <ecNumber evidence="2">1.6.5.9</ecNumber>
    </recommendedName>
</protein>
<evidence type="ECO:0000256" key="2">
    <source>
        <dbReference type="ARBA" id="ARBA00012637"/>
    </source>
</evidence>
<evidence type="ECO:0000256" key="4">
    <source>
        <dbReference type="ARBA" id="ARBA00022827"/>
    </source>
</evidence>
<name>A0A0C1N2H4_9CYAN</name>
<evidence type="ECO:0000256" key="7">
    <source>
        <dbReference type="ARBA" id="ARBA00023027"/>
    </source>
</evidence>
<dbReference type="SUPFAM" id="SSF51905">
    <property type="entry name" value="FAD/NAD(P)-binding domain"/>
    <property type="match status" value="1"/>
</dbReference>
<keyword evidence="7" id="KW-0520">NAD</keyword>
<evidence type="ECO:0000256" key="9">
    <source>
        <dbReference type="SAM" id="Phobius"/>
    </source>
</evidence>
<keyword evidence="14" id="KW-1185">Reference proteome</keyword>
<feature type="transmembrane region" description="Helical" evidence="9">
    <location>
        <begin position="377"/>
        <end position="398"/>
    </location>
</feature>
<keyword evidence="9" id="KW-1133">Transmembrane helix</keyword>
<keyword evidence="3" id="KW-0285">Flavoprotein</keyword>
<keyword evidence="9" id="KW-0472">Membrane</keyword>
<dbReference type="Proteomes" id="UP000029738">
    <property type="component" value="Unassembled WGS sequence"/>
</dbReference>
<comment type="caution">
    <text evidence="13">The sequence shown here is derived from an EMBL/GenBank/DDBJ whole genome shotgun (WGS) entry which is preliminary data.</text>
</comment>
<feature type="domain" description="FAD/NAD(P)-binding" evidence="10">
    <location>
        <begin position="12"/>
        <end position="336"/>
    </location>
</feature>
<reference evidence="12" key="2">
    <citation type="submission" date="2019-11" db="EMBL/GenBank/DDBJ databases">
        <title>Improved Assembly of Tolypothrix boutellei genome.</title>
        <authorList>
            <person name="Sarangi A.N."/>
            <person name="Mukherjee M."/>
            <person name="Ghosh S."/>
            <person name="Singh D."/>
            <person name="Das A."/>
            <person name="Kant S."/>
            <person name="Prusty A."/>
            <person name="Tripathy S."/>
        </authorList>
    </citation>
    <scope>NUCLEOTIDE SEQUENCE</scope>
    <source>
        <strain evidence="12">VB521301</strain>
    </source>
</reference>
<gene>
    <name evidence="13" type="ORF">DA73_0230190</name>
    <name evidence="12" type="ORF">DA73_0400008790</name>
</gene>
<dbReference type="EMBL" id="JHEG04000001">
    <property type="protein sequence ID" value="KAF3885542.1"/>
    <property type="molecule type" value="Genomic_DNA"/>
</dbReference>
<evidence type="ECO:0000313" key="14">
    <source>
        <dbReference type="Proteomes" id="UP000029738"/>
    </source>
</evidence>
<dbReference type="Pfam" id="PF22366">
    <property type="entry name" value="NDH2_C"/>
    <property type="match status" value="1"/>
</dbReference>
<dbReference type="Gene3D" id="3.50.50.100">
    <property type="match status" value="1"/>
</dbReference>
<evidence type="ECO:0000256" key="3">
    <source>
        <dbReference type="ARBA" id="ARBA00022630"/>
    </source>
</evidence>
<comment type="catalytic activity">
    <reaction evidence="8">
        <text>a quinone + NADH + H(+) = a quinol + NAD(+)</text>
        <dbReference type="Rhea" id="RHEA:46160"/>
        <dbReference type="ChEBI" id="CHEBI:15378"/>
        <dbReference type="ChEBI" id="CHEBI:24646"/>
        <dbReference type="ChEBI" id="CHEBI:57540"/>
        <dbReference type="ChEBI" id="CHEBI:57945"/>
        <dbReference type="ChEBI" id="CHEBI:132124"/>
        <dbReference type="EC" id="1.6.5.9"/>
    </reaction>
</comment>
<dbReference type="InterPro" id="IPR045024">
    <property type="entry name" value="NDH-2"/>
</dbReference>
<evidence type="ECO:0000256" key="1">
    <source>
        <dbReference type="ARBA" id="ARBA00005272"/>
    </source>
</evidence>
<dbReference type="EMBL" id="JHEG02000058">
    <property type="protein sequence ID" value="KIE08787.1"/>
    <property type="molecule type" value="Genomic_DNA"/>
</dbReference>